<evidence type="ECO:0000256" key="1">
    <source>
        <dbReference type="SAM" id="Phobius"/>
    </source>
</evidence>
<organism evidence="4 5">
    <name type="scientific">Paenibacillus vulneris</name>
    <dbReference type="NCBI Taxonomy" id="1133364"/>
    <lineage>
        <taxon>Bacteria</taxon>
        <taxon>Bacillati</taxon>
        <taxon>Bacillota</taxon>
        <taxon>Bacilli</taxon>
        <taxon>Bacillales</taxon>
        <taxon>Paenibacillaceae</taxon>
        <taxon>Paenibacillus</taxon>
    </lineage>
</organism>
<feature type="domain" description="Cysteinyl-tRNA ligase anticodon binding" evidence="2">
    <location>
        <begin position="179"/>
        <end position="229"/>
    </location>
</feature>
<accession>A0ABW3URA3</accession>
<evidence type="ECO:0000259" key="3">
    <source>
        <dbReference type="Pfam" id="PF23494"/>
    </source>
</evidence>
<dbReference type="RefSeq" id="WP_345588875.1">
    <property type="nucleotide sequence ID" value="NZ_BAABJG010000015.1"/>
</dbReference>
<dbReference type="InterPro" id="IPR056411">
    <property type="entry name" value="CysS_C"/>
</dbReference>
<keyword evidence="1" id="KW-0812">Transmembrane</keyword>
<protein>
    <submittedName>
        <fullName evidence="4">DUF308 domain-containing protein</fullName>
    </submittedName>
</protein>
<dbReference type="EMBL" id="JBHTLU010000031">
    <property type="protein sequence ID" value="MFD1222952.1"/>
    <property type="molecule type" value="Genomic_DNA"/>
</dbReference>
<dbReference type="Pfam" id="PF23494">
    <property type="entry name" value="bPH_10"/>
    <property type="match status" value="1"/>
</dbReference>
<proteinExistence type="predicted"/>
<dbReference type="Proteomes" id="UP001597180">
    <property type="component" value="Unassembled WGS sequence"/>
</dbReference>
<feature type="transmembrane region" description="Helical" evidence="1">
    <location>
        <begin position="21"/>
        <end position="47"/>
    </location>
</feature>
<sequence length="242" mass="27282">MFKSQQSNKQITVIGLTPFERIFLLIAPPAAGLIVGYFLPSIADWAAGLPWFPFQGPLKLVASIQEIWLTAVTTILGFIAGMWLSAEAIKDSLIITVSDEELILNIADSTHRYSRSDIASMLIDGKELVLLGNAGQELARERYESTPAKIADAFVKHRYSWSFDGDPYEAEYRLWVDHTPDLSPALNALLRARNQAMLKKDMESAKEMQCEASKLGIMVKDRGKFQYWRNPGKTHEVRYDDQ</sequence>
<dbReference type="Pfam" id="PF23493">
    <property type="entry name" value="CysS_C"/>
    <property type="match status" value="1"/>
</dbReference>
<feature type="transmembrane region" description="Helical" evidence="1">
    <location>
        <begin position="67"/>
        <end position="86"/>
    </location>
</feature>
<keyword evidence="5" id="KW-1185">Reference proteome</keyword>
<name>A0ABW3URA3_9BACL</name>
<comment type="caution">
    <text evidence="4">The sequence shown here is derived from an EMBL/GenBank/DDBJ whole genome shotgun (WGS) entry which is preliminary data.</text>
</comment>
<evidence type="ECO:0000313" key="4">
    <source>
        <dbReference type="EMBL" id="MFD1222952.1"/>
    </source>
</evidence>
<dbReference type="InterPro" id="IPR057798">
    <property type="entry name" value="PH_YqeB"/>
</dbReference>
<reference evidence="5" key="1">
    <citation type="journal article" date="2019" name="Int. J. Syst. Evol. Microbiol.">
        <title>The Global Catalogue of Microorganisms (GCM) 10K type strain sequencing project: providing services to taxonomists for standard genome sequencing and annotation.</title>
        <authorList>
            <consortium name="The Broad Institute Genomics Platform"/>
            <consortium name="The Broad Institute Genome Sequencing Center for Infectious Disease"/>
            <person name="Wu L."/>
            <person name="Ma J."/>
        </authorList>
    </citation>
    <scope>NUCLEOTIDE SEQUENCE [LARGE SCALE GENOMIC DNA]</scope>
    <source>
        <strain evidence="5">CCUG 53270</strain>
    </source>
</reference>
<feature type="domain" description="YqeB PH" evidence="3">
    <location>
        <begin position="12"/>
        <end position="162"/>
    </location>
</feature>
<gene>
    <name evidence="4" type="ORF">ACFQ4B_22805</name>
</gene>
<evidence type="ECO:0000313" key="5">
    <source>
        <dbReference type="Proteomes" id="UP001597180"/>
    </source>
</evidence>
<keyword evidence="1" id="KW-1133">Transmembrane helix</keyword>
<evidence type="ECO:0000259" key="2">
    <source>
        <dbReference type="Pfam" id="PF23493"/>
    </source>
</evidence>
<keyword evidence="1" id="KW-0472">Membrane</keyword>